<gene>
    <name evidence="5" type="ORF">WMY93_031370</name>
</gene>
<dbReference type="InterPro" id="IPR051652">
    <property type="entry name" value="MDM2_MDM4_MUL1"/>
</dbReference>
<protein>
    <submittedName>
        <fullName evidence="5">Uncharacterized protein</fullName>
    </submittedName>
</protein>
<dbReference type="GO" id="GO:0005739">
    <property type="term" value="C:mitochondrion"/>
    <property type="evidence" value="ECO:0007669"/>
    <property type="project" value="TreeGrafter"/>
</dbReference>
<keyword evidence="2" id="KW-0863">Zinc-finger</keyword>
<evidence type="ECO:0000256" key="1">
    <source>
        <dbReference type="ARBA" id="ARBA00022723"/>
    </source>
</evidence>
<keyword evidence="6" id="KW-1185">Reference proteome</keyword>
<dbReference type="Proteomes" id="UP001460270">
    <property type="component" value="Unassembled WGS sequence"/>
</dbReference>
<keyword evidence="4" id="KW-0812">Transmembrane</keyword>
<dbReference type="GO" id="GO:0004842">
    <property type="term" value="F:ubiquitin-protein transferase activity"/>
    <property type="evidence" value="ECO:0007669"/>
    <property type="project" value="TreeGrafter"/>
</dbReference>
<dbReference type="GO" id="GO:0008270">
    <property type="term" value="F:zinc ion binding"/>
    <property type="evidence" value="ECO:0007669"/>
    <property type="project" value="UniProtKB-KW"/>
</dbReference>
<organism evidence="5 6">
    <name type="scientific">Mugilogobius chulae</name>
    <name type="common">yellowstripe goby</name>
    <dbReference type="NCBI Taxonomy" id="88201"/>
    <lineage>
        <taxon>Eukaryota</taxon>
        <taxon>Metazoa</taxon>
        <taxon>Chordata</taxon>
        <taxon>Craniata</taxon>
        <taxon>Vertebrata</taxon>
        <taxon>Euteleostomi</taxon>
        <taxon>Actinopterygii</taxon>
        <taxon>Neopterygii</taxon>
        <taxon>Teleostei</taxon>
        <taxon>Neoteleostei</taxon>
        <taxon>Acanthomorphata</taxon>
        <taxon>Gobiaria</taxon>
        <taxon>Gobiiformes</taxon>
        <taxon>Gobioidei</taxon>
        <taxon>Gobiidae</taxon>
        <taxon>Gobionellinae</taxon>
        <taxon>Mugilogobius</taxon>
    </lineage>
</organism>
<evidence type="ECO:0000313" key="5">
    <source>
        <dbReference type="EMBL" id="KAK7877968.1"/>
    </source>
</evidence>
<evidence type="ECO:0000256" key="2">
    <source>
        <dbReference type="ARBA" id="ARBA00022771"/>
    </source>
</evidence>
<dbReference type="PANTHER" id="PTHR12183:SF4">
    <property type="entry name" value="MITOCHONDRIAL UBIQUITIN LIGASE ACTIVATOR OF NFKB 1"/>
    <property type="match status" value="1"/>
</dbReference>
<evidence type="ECO:0000256" key="3">
    <source>
        <dbReference type="ARBA" id="ARBA00022833"/>
    </source>
</evidence>
<dbReference type="PANTHER" id="PTHR12183">
    <property type="entry name" value="MITOCHONDRIAL UBIQUITIN LIGASE ACTIVATOR OF NFKB 1"/>
    <property type="match status" value="1"/>
</dbReference>
<feature type="transmembrane region" description="Helical" evidence="4">
    <location>
        <begin position="12"/>
        <end position="29"/>
    </location>
</feature>
<keyword evidence="1" id="KW-0479">Metal-binding</keyword>
<proteinExistence type="predicted"/>
<dbReference type="EMBL" id="JBBPFD010000661">
    <property type="protein sequence ID" value="KAK7877968.1"/>
    <property type="molecule type" value="Genomic_DNA"/>
</dbReference>
<sequence length="155" mass="17143">MDLDSQTSTLQLVVLGTSSALTALFYSIYKRSATTSNRLKEAKKVAIDQDLKSILSESPGRCVPYAVIEGSVKAVKETLSSQFVDNCKGVIERLTLKEKKMVWNRTTHLWYSQNTAINNHSSDPFVMKVVTTAISNRAGKLGRAKSEREGQSLKT</sequence>
<evidence type="ECO:0000256" key="4">
    <source>
        <dbReference type="SAM" id="Phobius"/>
    </source>
</evidence>
<evidence type="ECO:0000313" key="6">
    <source>
        <dbReference type="Proteomes" id="UP001460270"/>
    </source>
</evidence>
<name>A0AAW0MN88_9GOBI</name>
<reference evidence="6" key="1">
    <citation type="submission" date="2024-04" db="EMBL/GenBank/DDBJ databases">
        <title>Salinicola lusitanus LLJ914,a marine bacterium isolated from the Okinawa Trough.</title>
        <authorList>
            <person name="Li J."/>
        </authorList>
    </citation>
    <scope>NUCLEOTIDE SEQUENCE [LARGE SCALE GENOMIC DNA]</scope>
</reference>
<keyword evidence="4" id="KW-1133">Transmembrane helix</keyword>
<keyword evidence="3" id="KW-0862">Zinc</keyword>
<comment type="caution">
    <text evidence="5">The sequence shown here is derived from an EMBL/GenBank/DDBJ whole genome shotgun (WGS) entry which is preliminary data.</text>
</comment>
<dbReference type="GO" id="GO:0016567">
    <property type="term" value="P:protein ubiquitination"/>
    <property type="evidence" value="ECO:0007669"/>
    <property type="project" value="TreeGrafter"/>
</dbReference>
<keyword evidence="4" id="KW-0472">Membrane</keyword>
<dbReference type="AlphaFoldDB" id="A0AAW0MN88"/>
<accession>A0AAW0MN88</accession>